<dbReference type="Pfam" id="PF11817">
    <property type="entry name" value="Foie-gras_1"/>
    <property type="match status" value="1"/>
</dbReference>
<sequence length="1169" mass="131924">MEFYPSCQTQQLAPVIALCLGSGDHVVTLRKHFDVANIDARIWDSSMLKNRLLNNKYILRYHESEPEIESTISSYKAKVPGSHSLMSPFNKASDIFPNGILSQKWFSKYTLKLPFVVICVYTLEDKDADQLLGEALLNARTKYFDMGVRFVAVIVSSSKDVDADAERTANLRQISGLARLSGLFYLNTAPETLDRDCGVLTSTLLHNLKTSATDFYSAIEHKVRQRYRKYYSFPEAEIDTKISLDPKFLEIRNLIKQAMLTQLIHPHNVESSLSTLEQAYEHLIDLMRELMPNFAEPSVSQHDAALYKQFRNLLDVLAIHLIRGYISIEEPVAALRKHDAHIANVLDAVSLSEVDQSMWLSIQYQWLAELMVQVPASVLSDLHKTAKGKNKNNQKSIAYYGGISFHGQFFSRVITEPSLLFLKAAKKLDSVHLSTSSLTYLQVYPDQAGVSEYKIRLLEAAKLNVQGPSSGKNKDHISFQGLVSLLEWLIGCEYEKLGDYLRAIEHFQGSVEGQNTPWDIVSGSVISKIVAAVAQIDDSQEYLRQLAKLSLLKSTSKLSLPQMQIPESEYEVTVLGGKFLTVDLFVFDQNMKGEAHAFDAVTSQFIFNSNFDPALLKNTFPDSEVKILIEKLEVHLGERGVVTLTSSESSKEDLEILKIELGEHSFKLGDLTKQRILHLQDVVTDSGWYAVNKVDVQVKVVLKSPTKAINFLHSESHEFDDQEIIHSKKIFSKTEKLESRLVRVDSRGANRIMILPYRPDIGMKMSFPFATIIVGEALEILFEISHKKTQVQSMNFSSVSLQAQTKVVENEFEKDDLPVQTNWEQLKDDEPLPILQEINSDQASFSRSLRMSIRKPPGTLSTQGNLRVVLEVQLLVTESTGVVSIYELETYLLPIVVEPFGSLLSVSPNCNAKGELEMPNPFILGIDSGNPSKDYSMPLPSRTWRADIAIDDKLKLIEAGDMELLKAHLNLKSNNAEIVVEPVEETVTTKDMVSQLFVTKSKHRFTDRNVTVVAQANFEWKRKGTDLVNVYETDEWELLLPLQDPRILLQVTDIDAQNMRLAYTIENPTPRILTFTTTLAVDGAALQGTNWLFEASRNLLPTKQSAFPVLPFSQYQMVYLGQYQLDEKEQDIQLPHLHVYDVNYKVSLPTLPLDDKVISDKLALYIKGT</sequence>
<gene>
    <name evidence="2" type="ORF">SAMEA4029009_CIC11G00000006067</name>
</gene>
<dbReference type="Proteomes" id="UP000182259">
    <property type="component" value="Chromosome I"/>
</dbReference>
<dbReference type="EMBL" id="LT635764">
    <property type="protein sequence ID" value="SGZ50762.1"/>
    <property type="molecule type" value="Genomic_DNA"/>
</dbReference>
<evidence type="ECO:0000259" key="1">
    <source>
        <dbReference type="Pfam" id="PF11817"/>
    </source>
</evidence>
<organism evidence="2 3">
    <name type="scientific">Sungouiella intermedia</name>
    <dbReference type="NCBI Taxonomy" id="45354"/>
    <lineage>
        <taxon>Eukaryota</taxon>
        <taxon>Fungi</taxon>
        <taxon>Dikarya</taxon>
        <taxon>Ascomycota</taxon>
        <taxon>Saccharomycotina</taxon>
        <taxon>Pichiomycetes</taxon>
        <taxon>Metschnikowiaceae</taxon>
        <taxon>Sungouiella</taxon>
    </lineage>
</organism>
<dbReference type="InterPro" id="IPR021773">
    <property type="entry name" value="TPC11"/>
</dbReference>
<dbReference type="PANTHER" id="PTHR14374:SF0">
    <property type="entry name" value="TRAFFICKING PROTEIN PARTICLE COMPLEX SUBUNIT 11"/>
    <property type="match status" value="1"/>
</dbReference>
<proteinExistence type="predicted"/>
<evidence type="ECO:0000313" key="2">
    <source>
        <dbReference type="EMBL" id="SGZ50762.1"/>
    </source>
</evidence>
<dbReference type="PANTHER" id="PTHR14374">
    <property type="entry name" value="FOIE GRAS"/>
    <property type="match status" value="1"/>
</dbReference>
<dbReference type="AlphaFoldDB" id="A0A1L0BKP3"/>
<reference evidence="2 3" key="1">
    <citation type="submission" date="2016-10" db="EMBL/GenBank/DDBJ databases">
        <authorList>
            <person name="de Groot N.N."/>
        </authorList>
    </citation>
    <scope>NUCLEOTIDE SEQUENCE [LARGE SCALE GENOMIC DNA]</scope>
    <source>
        <strain evidence="2 3">PYCC 4715</strain>
    </source>
</reference>
<feature type="domain" description="Trafficking protein particle complex subunit 11" evidence="1">
    <location>
        <begin position="309"/>
        <end position="392"/>
    </location>
</feature>
<accession>A0A1L0BKP3</accession>
<evidence type="ECO:0000313" key="3">
    <source>
        <dbReference type="Proteomes" id="UP000182259"/>
    </source>
</evidence>
<name>A0A1L0BKP3_9ASCO</name>
<protein>
    <submittedName>
        <fullName evidence="2">CIC11C00000006067</fullName>
    </submittedName>
</protein>